<dbReference type="InterPro" id="IPR011010">
    <property type="entry name" value="DNA_brk_join_enz"/>
</dbReference>
<dbReference type="RefSeq" id="WP_322808429.1">
    <property type="nucleotide sequence ID" value="NZ_JAVBVO010000002.1"/>
</dbReference>
<dbReference type="InterPro" id="IPR013762">
    <property type="entry name" value="Integrase-like_cat_sf"/>
</dbReference>
<evidence type="ECO:0000259" key="5">
    <source>
        <dbReference type="PROSITE" id="PS51898"/>
    </source>
</evidence>
<dbReference type="PANTHER" id="PTHR30629:SF2">
    <property type="entry name" value="PROPHAGE INTEGRASE INTS-RELATED"/>
    <property type="match status" value="1"/>
</dbReference>
<dbReference type="EMBL" id="JAVBVO010000002">
    <property type="protein sequence ID" value="MDZ5757531.1"/>
    <property type="molecule type" value="Genomic_DNA"/>
</dbReference>
<keyword evidence="2" id="KW-0229">DNA integration</keyword>
<dbReference type="Gene3D" id="1.10.150.130">
    <property type="match status" value="1"/>
</dbReference>
<sequence length="389" mass="45632">MSTVVYSKKYDYVYSYQTKKGKLWGYRFNYYSSSNIRKEIGKRKFISEKEAYRDLLTVQEQVEKGNFKAIENNKLTIKEYCYVWLESQQSKNRSINTIRGAKTTIELHIIPRIGHLKIQAISRFEYERLFLEDLLKTTSARSVETHHKRFMAIINSAVKNEIILANKFKGFNFSDYEVENIKNKYFSKKEAAKFLNKLELLDYRKKTVFYLLFSTGMRKGELLALRWQDIDLKKGEIDISRTRGDQKISTPKTKSSIRKIQIDSSTIEMLNKYKMNERKFLLSNGEKLNETDLFATNRYGNPISYCGITEQFRLFCNDNDLPYITLHGLRHTHATLLLEANANIKYISRRLGHKNIEITLNTYSHVLIEKELETAEIFSNVVTNLAKLG</sequence>
<dbReference type="Pfam" id="PF00589">
    <property type="entry name" value="Phage_integrase"/>
    <property type="match status" value="1"/>
</dbReference>
<evidence type="ECO:0000256" key="4">
    <source>
        <dbReference type="ARBA" id="ARBA00023172"/>
    </source>
</evidence>
<organism evidence="6 7">
    <name type="scientific">Carnobacterium maltaromaticum</name>
    <name type="common">Carnobacterium piscicola</name>
    <dbReference type="NCBI Taxonomy" id="2751"/>
    <lineage>
        <taxon>Bacteria</taxon>
        <taxon>Bacillati</taxon>
        <taxon>Bacillota</taxon>
        <taxon>Bacilli</taxon>
        <taxon>Lactobacillales</taxon>
        <taxon>Carnobacteriaceae</taxon>
        <taxon>Carnobacterium</taxon>
    </lineage>
</organism>
<name>A0AAW9JXW2_CARML</name>
<proteinExistence type="inferred from homology"/>
<dbReference type="InterPro" id="IPR004107">
    <property type="entry name" value="Integrase_SAM-like_N"/>
</dbReference>
<evidence type="ECO:0000256" key="3">
    <source>
        <dbReference type="ARBA" id="ARBA00023125"/>
    </source>
</evidence>
<dbReference type="InterPro" id="IPR050808">
    <property type="entry name" value="Phage_Integrase"/>
</dbReference>
<reference evidence="6" key="1">
    <citation type="submission" date="2023-08" db="EMBL/GenBank/DDBJ databases">
        <title>Genomic characterization of piscicolin 126 produced by Carnobacterium maltaromaticum CM22 strain isolated from salmon (Salmo salar).</title>
        <authorList>
            <person name="Gonzalez-Gragera E."/>
            <person name="Garcia-Lopez J.D."/>
            <person name="Teso-Perez C."/>
            <person name="Gimenez-Hernandez I."/>
            <person name="Peralta-Sanchez J.M."/>
            <person name="Valdivia E."/>
            <person name="Montalban-Lopez M."/>
            <person name="Martin-Platero A.M."/>
            <person name="Banos A."/>
            <person name="Martinez-Bueno M."/>
        </authorList>
    </citation>
    <scope>NUCLEOTIDE SEQUENCE</scope>
    <source>
        <strain evidence="6">CM22</strain>
    </source>
</reference>
<dbReference type="GO" id="GO:0003677">
    <property type="term" value="F:DNA binding"/>
    <property type="evidence" value="ECO:0007669"/>
    <property type="project" value="UniProtKB-KW"/>
</dbReference>
<keyword evidence="4" id="KW-0233">DNA recombination</keyword>
<dbReference type="PANTHER" id="PTHR30629">
    <property type="entry name" value="PROPHAGE INTEGRASE"/>
    <property type="match status" value="1"/>
</dbReference>
<evidence type="ECO:0000256" key="2">
    <source>
        <dbReference type="ARBA" id="ARBA00022908"/>
    </source>
</evidence>
<dbReference type="PROSITE" id="PS51898">
    <property type="entry name" value="TYR_RECOMBINASE"/>
    <property type="match status" value="1"/>
</dbReference>
<evidence type="ECO:0000256" key="1">
    <source>
        <dbReference type="ARBA" id="ARBA00008857"/>
    </source>
</evidence>
<dbReference type="InterPro" id="IPR010998">
    <property type="entry name" value="Integrase_recombinase_N"/>
</dbReference>
<protein>
    <submittedName>
        <fullName evidence="6">Site-specific integrase</fullName>
    </submittedName>
</protein>
<dbReference type="GO" id="GO:0006310">
    <property type="term" value="P:DNA recombination"/>
    <property type="evidence" value="ECO:0007669"/>
    <property type="project" value="UniProtKB-KW"/>
</dbReference>
<dbReference type="CDD" id="cd01189">
    <property type="entry name" value="INT_ICEBs1_C_like"/>
    <property type="match status" value="1"/>
</dbReference>
<feature type="domain" description="Tyr recombinase" evidence="5">
    <location>
        <begin position="181"/>
        <end position="377"/>
    </location>
</feature>
<comment type="similarity">
    <text evidence="1">Belongs to the 'phage' integrase family.</text>
</comment>
<dbReference type="SUPFAM" id="SSF56349">
    <property type="entry name" value="DNA breaking-rejoining enzymes"/>
    <property type="match status" value="1"/>
</dbReference>
<dbReference type="GO" id="GO:0015074">
    <property type="term" value="P:DNA integration"/>
    <property type="evidence" value="ECO:0007669"/>
    <property type="project" value="UniProtKB-KW"/>
</dbReference>
<dbReference type="AlphaFoldDB" id="A0AAW9JXW2"/>
<comment type="caution">
    <text evidence="6">The sequence shown here is derived from an EMBL/GenBank/DDBJ whole genome shotgun (WGS) entry which is preliminary data.</text>
</comment>
<gene>
    <name evidence="6" type="ORF">RAK27_02560</name>
</gene>
<dbReference type="Proteomes" id="UP001290462">
    <property type="component" value="Unassembled WGS sequence"/>
</dbReference>
<keyword evidence="3" id="KW-0238">DNA-binding</keyword>
<dbReference type="Gene3D" id="1.10.443.10">
    <property type="entry name" value="Intergrase catalytic core"/>
    <property type="match status" value="1"/>
</dbReference>
<evidence type="ECO:0000313" key="6">
    <source>
        <dbReference type="EMBL" id="MDZ5757531.1"/>
    </source>
</evidence>
<dbReference type="InterPro" id="IPR002104">
    <property type="entry name" value="Integrase_catalytic"/>
</dbReference>
<evidence type="ECO:0000313" key="7">
    <source>
        <dbReference type="Proteomes" id="UP001290462"/>
    </source>
</evidence>
<accession>A0AAW9JXW2</accession>
<dbReference type="Pfam" id="PF14659">
    <property type="entry name" value="Phage_int_SAM_3"/>
    <property type="match status" value="1"/>
</dbReference>